<evidence type="ECO:0000313" key="3">
    <source>
        <dbReference type="EMBL" id="GCB30731.1"/>
    </source>
</evidence>
<name>A0A401LA25_9FIRM</name>
<accession>A0A401LA25</accession>
<evidence type="ECO:0000313" key="2">
    <source>
        <dbReference type="EMBL" id="GCB30051.1"/>
    </source>
</evidence>
<protein>
    <submittedName>
        <fullName evidence="1">Uncharacterized protein</fullName>
    </submittedName>
</protein>
<evidence type="ECO:0000313" key="1">
    <source>
        <dbReference type="EMBL" id="GCB28340.1"/>
    </source>
</evidence>
<reference evidence="1 4" key="1">
    <citation type="submission" date="2018-10" db="EMBL/GenBank/DDBJ databases">
        <title>Draft Genome Sequence of Anaerotignum sp. KCTC 15736.</title>
        <authorList>
            <person name="Choi S.H."/>
            <person name="Kim J.S."/>
            <person name="Kang S.W."/>
            <person name="Lee J.S."/>
            <person name="Park S.H."/>
        </authorList>
    </citation>
    <scope>NUCLEOTIDE SEQUENCE [LARGE SCALE GENOMIC DNA]</scope>
    <source>
        <strain evidence="1 4">KCTC 15736</strain>
    </source>
</reference>
<dbReference type="EMBL" id="BHVZ01000014">
    <property type="protein sequence ID" value="GCB30731.1"/>
    <property type="molecule type" value="Genomic_DNA"/>
</dbReference>
<organism evidence="1 4">
    <name type="scientific">Anaerotignum faecicola</name>
    <dbReference type="NCBI Taxonomy" id="2358141"/>
    <lineage>
        <taxon>Bacteria</taxon>
        <taxon>Bacillati</taxon>
        <taxon>Bacillota</taxon>
        <taxon>Clostridia</taxon>
        <taxon>Lachnospirales</taxon>
        <taxon>Anaerotignaceae</taxon>
        <taxon>Anaerotignum</taxon>
    </lineage>
</organism>
<dbReference type="EMBL" id="BHVZ01000008">
    <property type="protein sequence ID" value="GCB30051.1"/>
    <property type="molecule type" value="Genomic_DNA"/>
</dbReference>
<gene>
    <name evidence="1" type="ORF">KGMB03357_00010</name>
    <name evidence="2" type="ORF">KGMB03357_17120</name>
    <name evidence="3" type="ORF">KGMB03357_23920</name>
</gene>
<dbReference type="Proteomes" id="UP000287361">
    <property type="component" value="Unassembled WGS sequence"/>
</dbReference>
<comment type="caution">
    <text evidence="1">The sequence shown here is derived from an EMBL/GenBank/DDBJ whole genome shotgun (WGS) entry which is preliminary data.</text>
</comment>
<sequence length="46" mass="5202">MVNSECLKRKTLTSGTTDDILISADINSENKHRKINKKVLDKLNDT</sequence>
<dbReference type="EMBL" id="BHVZ01000001">
    <property type="protein sequence ID" value="GCB28340.1"/>
    <property type="molecule type" value="Genomic_DNA"/>
</dbReference>
<dbReference type="AlphaFoldDB" id="A0A401LA25"/>
<proteinExistence type="predicted"/>
<keyword evidence="4" id="KW-1185">Reference proteome</keyword>
<evidence type="ECO:0000313" key="4">
    <source>
        <dbReference type="Proteomes" id="UP000287361"/>
    </source>
</evidence>